<keyword evidence="4" id="KW-1185">Reference proteome</keyword>
<dbReference type="SUPFAM" id="SSF55770">
    <property type="entry name" value="Profilin (actin-binding protein)"/>
    <property type="match status" value="1"/>
</dbReference>
<dbReference type="GeneID" id="10499995"/>
<reference evidence="4" key="1">
    <citation type="journal article" date="2011" name="Genome Biol.">
        <title>Comparative genomics of the social amoebae Dictyostelium discoideum and Dictyostelium purpureum.</title>
        <authorList>
            <consortium name="US DOE Joint Genome Institute (JGI-PGF)"/>
            <person name="Sucgang R."/>
            <person name="Kuo A."/>
            <person name="Tian X."/>
            <person name="Salerno W."/>
            <person name="Parikh A."/>
            <person name="Feasley C.L."/>
            <person name="Dalin E."/>
            <person name="Tu H."/>
            <person name="Huang E."/>
            <person name="Barry K."/>
            <person name="Lindquist E."/>
            <person name="Shapiro H."/>
            <person name="Bruce D."/>
            <person name="Schmutz J."/>
            <person name="Salamov A."/>
            <person name="Fey P."/>
            <person name="Gaudet P."/>
            <person name="Anjard C."/>
            <person name="Babu M.M."/>
            <person name="Basu S."/>
            <person name="Bushmanova Y."/>
            <person name="van der Wel H."/>
            <person name="Katoh-Kurasawa M."/>
            <person name="Dinh C."/>
            <person name="Coutinho P.M."/>
            <person name="Saito T."/>
            <person name="Elias M."/>
            <person name="Schaap P."/>
            <person name="Kay R.R."/>
            <person name="Henrissat B."/>
            <person name="Eichinger L."/>
            <person name="Rivero F."/>
            <person name="Putnam N.H."/>
            <person name="West C.M."/>
            <person name="Loomis W.F."/>
            <person name="Chisholm R.L."/>
            <person name="Shaulsky G."/>
            <person name="Strassmann J.E."/>
            <person name="Queller D.C."/>
            <person name="Kuspa A."/>
            <person name="Grigoriev I.V."/>
        </authorList>
    </citation>
    <scope>NUCLEOTIDE SEQUENCE [LARGE SCALE GENOMIC DNA]</scope>
    <source>
        <strain evidence="4">QSDP1</strain>
    </source>
</reference>
<name>F0ZFC0_DICPU</name>
<feature type="region of interest" description="Disordered" evidence="2">
    <location>
        <begin position="1"/>
        <end position="67"/>
    </location>
</feature>
<dbReference type="Pfam" id="PF00235">
    <property type="entry name" value="Profilin"/>
    <property type="match status" value="1"/>
</dbReference>
<evidence type="ECO:0000256" key="2">
    <source>
        <dbReference type="SAM" id="MobiDB-lite"/>
    </source>
</evidence>
<feature type="compositionally biased region" description="Basic residues" evidence="2">
    <location>
        <begin position="1"/>
        <end position="15"/>
    </location>
</feature>
<dbReference type="Gene3D" id="3.30.450.30">
    <property type="entry name" value="Dynein light chain 2a, cytoplasmic"/>
    <property type="match status" value="1"/>
</dbReference>
<dbReference type="InterPro" id="IPR048278">
    <property type="entry name" value="PFN"/>
</dbReference>
<feature type="compositionally biased region" description="Acidic residues" evidence="2">
    <location>
        <begin position="38"/>
        <end position="52"/>
    </location>
</feature>
<evidence type="ECO:0000313" key="3">
    <source>
        <dbReference type="EMBL" id="EGC37382.1"/>
    </source>
</evidence>
<dbReference type="KEGG" id="dpp:DICPUDRAFT_91650"/>
<dbReference type="OrthoDB" id="10429695at2759"/>
<dbReference type="GO" id="GO:0003779">
    <property type="term" value="F:actin binding"/>
    <property type="evidence" value="ECO:0007669"/>
    <property type="project" value="InterPro"/>
</dbReference>
<gene>
    <name evidence="3" type="ORF">DICPUDRAFT_91650</name>
</gene>
<dbReference type="OMA" id="NDIRYYG"/>
<proteinExistence type="predicted"/>
<feature type="compositionally biased region" description="Low complexity" evidence="2">
    <location>
        <begin position="16"/>
        <end position="27"/>
    </location>
</feature>
<accession>F0ZFC0</accession>
<dbReference type="InterPro" id="IPR036140">
    <property type="entry name" value="PFN_sf"/>
</dbReference>
<feature type="compositionally biased region" description="Basic and acidic residues" evidence="2">
    <location>
        <begin position="28"/>
        <end position="37"/>
    </location>
</feature>
<dbReference type="FunCoup" id="F0ZFC0">
    <property type="interactions" value="398"/>
</dbReference>
<evidence type="ECO:0008006" key="5">
    <source>
        <dbReference type="Google" id="ProtNLM"/>
    </source>
</evidence>
<dbReference type="Proteomes" id="UP000001064">
    <property type="component" value="Unassembled WGS sequence"/>
</dbReference>
<evidence type="ECO:0000256" key="1">
    <source>
        <dbReference type="ARBA" id="ARBA00025549"/>
    </source>
</evidence>
<comment type="function">
    <text evidence="1">Binds to actin and affects the structure of the cytoskeleton. At high concentrations, profilin prevents the polymerization of actin, whereas it enhances it at low concentrations. By binding to PIP2, it inhibits the formation of IP3 and DG.</text>
</comment>
<dbReference type="eggNOG" id="ENOG502RHJN">
    <property type="taxonomic scope" value="Eukaryota"/>
</dbReference>
<dbReference type="RefSeq" id="XP_003286123.1">
    <property type="nucleotide sequence ID" value="XM_003286075.1"/>
</dbReference>
<protein>
    <recommendedName>
        <fullName evidence="5">Profilin</fullName>
    </recommendedName>
</protein>
<dbReference type="VEuPathDB" id="AmoebaDB:DICPUDRAFT_91650"/>
<dbReference type="InParanoid" id="F0ZFC0"/>
<dbReference type="AlphaFoldDB" id="F0ZFC0"/>
<evidence type="ECO:0000313" key="4">
    <source>
        <dbReference type="Proteomes" id="UP000001064"/>
    </source>
</evidence>
<dbReference type="EMBL" id="GL871001">
    <property type="protein sequence ID" value="EGC37382.1"/>
    <property type="molecule type" value="Genomic_DNA"/>
</dbReference>
<organism evidence="3 4">
    <name type="scientific">Dictyostelium purpureum</name>
    <name type="common">Slime mold</name>
    <dbReference type="NCBI Taxonomy" id="5786"/>
    <lineage>
        <taxon>Eukaryota</taxon>
        <taxon>Amoebozoa</taxon>
        <taxon>Evosea</taxon>
        <taxon>Eumycetozoa</taxon>
        <taxon>Dictyostelia</taxon>
        <taxon>Dictyosteliales</taxon>
        <taxon>Dictyosteliaceae</taxon>
        <taxon>Dictyostelium</taxon>
    </lineage>
</organism>
<sequence>MLVRNRNNKKNKNNKKSQQQQQQQQPQEKNKNEKSIDYEDEEDDEYSEDDEILKDLNECKTQNQMKRRIEKEKEMEEKENHFFEQIISGSLEHNYISGVAIFNYDGIVLASKNVDVSKFSKNGTDLQKYFERTPLGQCNKDIVSQCGRDLLGPGYIVEGVAKNSIYCFNNQTKCGFSLEKTKSTFILGLFNEKQDRFNAYKVIGCMADDFRGVNL</sequence>